<name>M7ZHE3_TRIUA</name>
<proteinExistence type="predicted"/>
<dbReference type="AlphaFoldDB" id="M7ZHE3"/>
<protein>
    <submittedName>
        <fullName evidence="2">Uncharacterized protein</fullName>
    </submittedName>
</protein>
<organism evidence="2">
    <name type="scientific">Triticum urartu</name>
    <name type="common">Red wild einkorn</name>
    <name type="synonym">Crithodium urartu</name>
    <dbReference type="NCBI Taxonomy" id="4572"/>
    <lineage>
        <taxon>Eukaryota</taxon>
        <taxon>Viridiplantae</taxon>
        <taxon>Streptophyta</taxon>
        <taxon>Embryophyta</taxon>
        <taxon>Tracheophyta</taxon>
        <taxon>Spermatophyta</taxon>
        <taxon>Magnoliopsida</taxon>
        <taxon>Liliopsida</taxon>
        <taxon>Poales</taxon>
        <taxon>Poaceae</taxon>
        <taxon>BOP clade</taxon>
        <taxon>Pooideae</taxon>
        <taxon>Triticodae</taxon>
        <taxon>Triticeae</taxon>
        <taxon>Triticinae</taxon>
        <taxon>Triticum</taxon>
    </lineage>
</organism>
<dbReference type="OMA" id="ILFTPWE"/>
<dbReference type="EMBL" id="KD214821">
    <property type="protein sequence ID" value="EMS51825.1"/>
    <property type="molecule type" value="Genomic_DNA"/>
</dbReference>
<gene>
    <name evidence="2" type="ORF">TRIUR3_32968</name>
</gene>
<feature type="region of interest" description="Disordered" evidence="1">
    <location>
        <begin position="1"/>
        <end position="24"/>
    </location>
</feature>
<evidence type="ECO:0000313" key="2">
    <source>
        <dbReference type="EMBL" id="EMS51825.1"/>
    </source>
</evidence>
<feature type="compositionally biased region" description="Basic and acidic residues" evidence="1">
    <location>
        <begin position="8"/>
        <end position="24"/>
    </location>
</feature>
<reference evidence="2" key="1">
    <citation type="journal article" date="2013" name="Nature">
        <title>Draft genome of the wheat A-genome progenitor Triticum urartu.</title>
        <authorList>
            <person name="Ling H.Q."/>
            <person name="Zhao S."/>
            <person name="Liu D."/>
            <person name="Wang J."/>
            <person name="Sun H."/>
            <person name="Zhang C."/>
            <person name="Fan H."/>
            <person name="Li D."/>
            <person name="Dong L."/>
            <person name="Tao Y."/>
            <person name="Gao C."/>
            <person name="Wu H."/>
            <person name="Li Y."/>
            <person name="Cui Y."/>
            <person name="Guo X."/>
            <person name="Zheng S."/>
            <person name="Wang B."/>
            <person name="Yu K."/>
            <person name="Liang Q."/>
            <person name="Yang W."/>
            <person name="Lou X."/>
            <person name="Chen J."/>
            <person name="Feng M."/>
            <person name="Jian J."/>
            <person name="Zhang X."/>
            <person name="Luo G."/>
            <person name="Jiang Y."/>
            <person name="Liu J."/>
            <person name="Wang Z."/>
            <person name="Sha Y."/>
            <person name="Zhang B."/>
            <person name="Wu H."/>
            <person name="Tang D."/>
            <person name="Shen Q."/>
            <person name="Xue P."/>
            <person name="Zou S."/>
            <person name="Wang X."/>
            <person name="Liu X."/>
            <person name="Wang F."/>
            <person name="Yang Y."/>
            <person name="An X."/>
            <person name="Dong Z."/>
            <person name="Zhang K."/>
            <person name="Zhang X."/>
            <person name="Luo M.C."/>
            <person name="Dvorak J."/>
            <person name="Tong Y."/>
            <person name="Wang J."/>
            <person name="Yang H."/>
            <person name="Li Z."/>
            <person name="Wang D."/>
            <person name="Zhang A."/>
            <person name="Wang J."/>
        </authorList>
    </citation>
    <scope>NUCLEOTIDE SEQUENCE</scope>
</reference>
<accession>M7ZHE3</accession>
<evidence type="ECO:0000256" key="1">
    <source>
        <dbReference type="SAM" id="MobiDB-lite"/>
    </source>
</evidence>
<sequence>MAALDGSDFPKEKKEVSKEDGSNKYDSKILFTPWEKLEVVFSGVPTSWFDACWNRKFTSLLNVIQHCYNKLYVQCVYK</sequence>